<reference evidence="1 2" key="1">
    <citation type="journal article" date="2019" name="Commun. Biol.">
        <title>The bagworm genome reveals a unique fibroin gene that provides high tensile strength.</title>
        <authorList>
            <person name="Kono N."/>
            <person name="Nakamura H."/>
            <person name="Ohtoshi R."/>
            <person name="Tomita M."/>
            <person name="Numata K."/>
            <person name="Arakawa K."/>
        </authorList>
    </citation>
    <scope>NUCLEOTIDE SEQUENCE [LARGE SCALE GENOMIC DNA]</scope>
</reference>
<dbReference type="Proteomes" id="UP000299102">
    <property type="component" value="Unassembled WGS sequence"/>
</dbReference>
<evidence type="ECO:0000313" key="2">
    <source>
        <dbReference type="Proteomes" id="UP000299102"/>
    </source>
</evidence>
<dbReference type="EMBL" id="BGZK01001996">
    <property type="protein sequence ID" value="GBP89366.1"/>
    <property type="molecule type" value="Genomic_DNA"/>
</dbReference>
<dbReference type="AlphaFoldDB" id="A0A4C1ZLH8"/>
<gene>
    <name evidence="1" type="ORF">EVAR_66654_1</name>
</gene>
<sequence length="82" mass="9198">MGVGVLRLAKLDGRHPLLGTGVLQQWALDHRVWTYAKEPLSFASILLPREQLSGCHSTCSESFHSEVCYRAGIRYPPHDLHS</sequence>
<protein>
    <submittedName>
        <fullName evidence="1">Uncharacterized protein</fullName>
    </submittedName>
</protein>
<evidence type="ECO:0000313" key="1">
    <source>
        <dbReference type="EMBL" id="GBP89366.1"/>
    </source>
</evidence>
<accession>A0A4C1ZLH8</accession>
<name>A0A4C1ZLH8_EUMVA</name>
<keyword evidence="2" id="KW-1185">Reference proteome</keyword>
<proteinExistence type="predicted"/>
<organism evidence="1 2">
    <name type="scientific">Eumeta variegata</name>
    <name type="common">Bagworm moth</name>
    <name type="synonym">Eumeta japonica</name>
    <dbReference type="NCBI Taxonomy" id="151549"/>
    <lineage>
        <taxon>Eukaryota</taxon>
        <taxon>Metazoa</taxon>
        <taxon>Ecdysozoa</taxon>
        <taxon>Arthropoda</taxon>
        <taxon>Hexapoda</taxon>
        <taxon>Insecta</taxon>
        <taxon>Pterygota</taxon>
        <taxon>Neoptera</taxon>
        <taxon>Endopterygota</taxon>
        <taxon>Lepidoptera</taxon>
        <taxon>Glossata</taxon>
        <taxon>Ditrysia</taxon>
        <taxon>Tineoidea</taxon>
        <taxon>Psychidae</taxon>
        <taxon>Oiketicinae</taxon>
        <taxon>Eumeta</taxon>
    </lineage>
</organism>
<comment type="caution">
    <text evidence="1">The sequence shown here is derived from an EMBL/GenBank/DDBJ whole genome shotgun (WGS) entry which is preliminary data.</text>
</comment>